<dbReference type="GO" id="GO:0032981">
    <property type="term" value="P:mitochondrial respiratory chain complex I assembly"/>
    <property type="evidence" value="ECO:0007669"/>
    <property type="project" value="TreeGrafter"/>
</dbReference>
<dbReference type="RefSeq" id="XP_026670188.1">
    <property type="nucleotide sequence ID" value="XM_026814387.1"/>
</dbReference>
<proteinExistence type="inferred from homology"/>
<evidence type="ECO:0000313" key="16">
    <source>
        <dbReference type="RefSeq" id="XP_017881847.1"/>
    </source>
</evidence>
<dbReference type="AlphaFoldDB" id="A0AAJ7S3D1"/>
<keyword evidence="7" id="KW-0812">Transmembrane</keyword>
<dbReference type="GO" id="GO:0005743">
    <property type="term" value="C:mitochondrial inner membrane"/>
    <property type="evidence" value="ECO:0007669"/>
    <property type="project" value="UniProtKB-SubCell"/>
</dbReference>
<dbReference type="KEGG" id="ccal:108625974"/>
<evidence type="ECO:0000256" key="2">
    <source>
        <dbReference type="ARBA" id="ARBA00004298"/>
    </source>
</evidence>
<keyword evidence="11" id="KW-0496">Mitochondrion</keyword>
<comment type="similarity">
    <text evidence="3">Belongs to the complex I NDUFB3 subunit family.</text>
</comment>
<evidence type="ECO:0000256" key="9">
    <source>
        <dbReference type="ARBA" id="ARBA00022982"/>
    </source>
</evidence>
<evidence type="ECO:0000313" key="17">
    <source>
        <dbReference type="RefSeq" id="XP_026670188.1"/>
    </source>
</evidence>
<evidence type="ECO:0000256" key="6">
    <source>
        <dbReference type="ARBA" id="ARBA00022660"/>
    </source>
</evidence>
<dbReference type="PANTHER" id="PTHR15082:SF2">
    <property type="entry name" value="NADH DEHYDROGENASE [UBIQUINONE] 1 BETA SUBCOMPLEX SUBUNIT 3"/>
    <property type="match status" value="1"/>
</dbReference>
<keyword evidence="9" id="KW-0249">Electron transport</keyword>
<dbReference type="PANTHER" id="PTHR15082">
    <property type="entry name" value="NADH-UBIQUINONE OXIDOREDUCTASE B12 SUBUNIT"/>
    <property type="match status" value="1"/>
</dbReference>
<evidence type="ECO:0000256" key="3">
    <source>
        <dbReference type="ARBA" id="ARBA00005667"/>
    </source>
</evidence>
<organism evidence="15 17">
    <name type="scientific">Ceratina calcarata</name>
    <dbReference type="NCBI Taxonomy" id="156304"/>
    <lineage>
        <taxon>Eukaryota</taxon>
        <taxon>Metazoa</taxon>
        <taxon>Ecdysozoa</taxon>
        <taxon>Arthropoda</taxon>
        <taxon>Hexapoda</taxon>
        <taxon>Insecta</taxon>
        <taxon>Pterygota</taxon>
        <taxon>Neoptera</taxon>
        <taxon>Endopterygota</taxon>
        <taxon>Hymenoptera</taxon>
        <taxon>Apocrita</taxon>
        <taxon>Aculeata</taxon>
        <taxon>Apoidea</taxon>
        <taxon>Anthophila</taxon>
        <taxon>Apidae</taxon>
        <taxon>Ceratina</taxon>
        <taxon>Zadontomerus</taxon>
    </lineage>
</organism>
<evidence type="ECO:0000256" key="11">
    <source>
        <dbReference type="ARBA" id="ARBA00023128"/>
    </source>
</evidence>
<comment type="function">
    <text evidence="1">Accessory subunit of the mitochondrial membrane respiratory chain NADH dehydrogenase (Complex I), that is believed not to be involved in catalysis. Complex I functions in the transfer of electrons from NADH to the respiratory chain. The immediate electron acceptor for the enzyme is believed to be ubiquinone.</text>
</comment>
<evidence type="ECO:0000256" key="1">
    <source>
        <dbReference type="ARBA" id="ARBA00003195"/>
    </source>
</evidence>
<evidence type="ECO:0000256" key="14">
    <source>
        <dbReference type="ARBA" id="ARBA00032688"/>
    </source>
</evidence>
<sequence length="106" mass="11912">MGGHGHGHEPPYTVPKPDIYKVEEVPELMKLREELAEKGLKDPWLRNEVWRYKAFPGTNVSRAVRGLTRGFLVGIPAFLITIGVEQAFGISYAPSHDEDEAHGEHH</sequence>
<evidence type="ECO:0000256" key="4">
    <source>
        <dbReference type="ARBA" id="ARBA00018680"/>
    </source>
</evidence>
<gene>
    <name evidence="16 17" type="primary">LOC108625974</name>
</gene>
<keyword evidence="6" id="KW-0679">Respiratory chain</keyword>
<comment type="subcellular location">
    <subcellularLocation>
        <location evidence="2">Mitochondrion inner membrane</location>
        <topology evidence="2">Single-pass membrane protein</topology>
        <orientation evidence="2">Matrix side</orientation>
    </subcellularLocation>
</comment>
<evidence type="ECO:0000256" key="7">
    <source>
        <dbReference type="ARBA" id="ARBA00022692"/>
    </source>
</evidence>
<evidence type="ECO:0000256" key="8">
    <source>
        <dbReference type="ARBA" id="ARBA00022792"/>
    </source>
</evidence>
<keyword evidence="5" id="KW-0813">Transport</keyword>
<dbReference type="CTD" id="37466"/>
<reference evidence="16 17" key="1">
    <citation type="submission" date="2025-04" db="UniProtKB">
        <authorList>
            <consortium name="RefSeq"/>
        </authorList>
    </citation>
    <scope>IDENTIFICATION</scope>
    <source>
        <tissue evidence="16 17">Whole body</tissue>
    </source>
</reference>
<dbReference type="Pfam" id="PF08122">
    <property type="entry name" value="NDUF_B12"/>
    <property type="match status" value="1"/>
</dbReference>
<evidence type="ECO:0000256" key="5">
    <source>
        <dbReference type="ARBA" id="ARBA00022448"/>
    </source>
</evidence>
<evidence type="ECO:0000256" key="10">
    <source>
        <dbReference type="ARBA" id="ARBA00022989"/>
    </source>
</evidence>
<accession>A0AAJ7S3D1</accession>
<evidence type="ECO:0000256" key="13">
    <source>
        <dbReference type="ARBA" id="ARBA00030217"/>
    </source>
</evidence>
<evidence type="ECO:0000256" key="12">
    <source>
        <dbReference type="ARBA" id="ARBA00023136"/>
    </source>
</evidence>
<evidence type="ECO:0000313" key="15">
    <source>
        <dbReference type="Proteomes" id="UP000694925"/>
    </source>
</evidence>
<dbReference type="GeneID" id="108625974"/>
<dbReference type="GO" id="GO:0022900">
    <property type="term" value="P:electron transport chain"/>
    <property type="evidence" value="ECO:0007669"/>
    <property type="project" value="InterPro"/>
</dbReference>
<dbReference type="InterPro" id="IPR012576">
    <property type="entry name" value="NDUFB3"/>
</dbReference>
<name>A0AAJ7S3D1_9HYME</name>
<keyword evidence="8" id="KW-0999">Mitochondrion inner membrane</keyword>
<dbReference type="RefSeq" id="XP_017881847.1">
    <property type="nucleotide sequence ID" value="XM_018026358.2"/>
</dbReference>
<keyword evidence="12" id="KW-0472">Membrane</keyword>
<protein>
    <recommendedName>
        <fullName evidence="4">NADH dehydrogenase [ubiquinone] 1 beta subcomplex subunit 3</fullName>
    </recommendedName>
    <alternativeName>
        <fullName evidence="13">Complex I-B12</fullName>
    </alternativeName>
    <alternativeName>
        <fullName evidence="14">NADH-ubiquinone oxidoreductase B12 subunit</fullName>
    </alternativeName>
</protein>
<keyword evidence="10" id="KW-1133">Transmembrane helix</keyword>
<keyword evidence="15" id="KW-1185">Reference proteome</keyword>
<dbReference type="Proteomes" id="UP000694925">
    <property type="component" value="Unplaced"/>
</dbReference>